<dbReference type="InterPro" id="IPR005825">
    <property type="entry name" value="Ribosomal_uL24_CS"/>
</dbReference>
<evidence type="ECO:0000313" key="7">
    <source>
        <dbReference type="EMBL" id="NYT52506.1"/>
    </source>
</evidence>
<dbReference type="SUPFAM" id="SSF50104">
    <property type="entry name" value="Translation proteins SH3-like domain"/>
    <property type="match status" value="1"/>
</dbReference>
<dbReference type="GO" id="GO:0005840">
    <property type="term" value="C:ribosome"/>
    <property type="evidence" value="ECO:0007669"/>
    <property type="project" value="UniProtKB-KW"/>
</dbReference>
<evidence type="ECO:0000259" key="6">
    <source>
        <dbReference type="Pfam" id="PF17136"/>
    </source>
</evidence>
<proteinExistence type="inferred from homology"/>
<evidence type="ECO:0000256" key="3">
    <source>
        <dbReference type="ARBA" id="ARBA00023274"/>
    </source>
</evidence>
<comment type="caution">
    <text evidence="7">The sequence shown here is derived from an EMBL/GenBank/DDBJ whole genome shotgun (WGS) entry which is preliminary data.</text>
</comment>
<keyword evidence="5" id="KW-0699">rRNA-binding</keyword>
<dbReference type="AlphaFoldDB" id="A0A853GCE7"/>
<evidence type="ECO:0000313" key="8">
    <source>
        <dbReference type="Proteomes" id="UP000525329"/>
    </source>
</evidence>
<gene>
    <name evidence="5 7" type="primary">rplX</name>
    <name evidence="7" type="ORF">H0A74_02890</name>
</gene>
<dbReference type="PROSITE" id="PS01108">
    <property type="entry name" value="RIBOSOMAL_L24"/>
    <property type="match status" value="1"/>
</dbReference>
<evidence type="ECO:0000256" key="5">
    <source>
        <dbReference type="HAMAP-Rule" id="MF_01326"/>
    </source>
</evidence>
<dbReference type="GO" id="GO:0003735">
    <property type="term" value="F:structural constituent of ribosome"/>
    <property type="evidence" value="ECO:0007669"/>
    <property type="project" value="InterPro"/>
</dbReference>
<keyword evidence="5" id="KW-0694">RNA-binding</keyword>
<dbReference type="GO" id="GO:0006412">
    <property type="term" value="P:translation"/>
    <property type="evidence" value="ECO:0007669"/>
    <property type="project" value="UniProtKB-UniRule"/>
</dbReference>
<dbReference type="CDD" id="cd06089">
    <property type="entry name" value="KOW_RPL26"/>
    <property type="match status" value="1"/>
</dbReference>
<organism evidence="7 8">
    <name type="scientific">Candidatus Vesicomyosocius endoextente</name>
    <dbReference type="NCBI Taxonomy" id="2738853"/>
    <lineage>
        <taxon>Bacteria</taxon>
        <taxon>Pseudomonadati</taxon>
        <taxon>Pseudomonadota</taxon>
        <taxon>Gammaproteobacteria</taxon>
        <taxon>Candidatus Pseudothioglobaceae</taxon>
        <taxon>Candidatus Vesicomyidisocius</taxon>
    </lineage>
</organism>
<dbReference type="InterPro" id="IPR014722">
    <property type="entry name" value="Rib_uL2_dom2"/>
</dbReference>
<comment type="subunit">
    <text evidence="5">Part of the 50S ribosomal subunit.</text>
</comment>
<protein>
    <recommendedName>
        <fullName evidence="4 5">Large ribosomal subunit protein uL24</fullName>
    </recommendedName>
</protein>
<dbReference type="Pfam" id="PF17136">
    <property type="entry name" value="ribosomal_L24"/>
    <property type="match status" value="1"/>
</dbReference>
<feature type="domain" description="Large ribosomal subunit protein uL24 C-terminal" evidence="6">
    <location>
        <begin position="37"/>
        <end position="102"/>
    </location>
</feature>
<dbReference type="InterPro" id="IPR008991">
    <property type="entry name" value="Translation_prot_SH3-like_sf"/>
</dbReference>
<evidence type="ECO:0000256" key="1">
    <source>
        <dbReference type="ARBA" id="ARBA00010618"/>
    </source>
</evidence>
<accession>A0A853GCE7</accession>
<comment type="similarity">
    <text evidence="1 5">Belongs to the universal ribosomal protein uL24 family.</text>
</comment>
<dbReference type="NCBIfam" id="TIGR01079">
    <property type="entry name" value="rplX_bact"/>
    <property type="match status" value="1"/>
</dbReference>
<sequence>MQKIKLNDEIIIIAGKDKGSIGIVTKMVDSKVLVEGLNLAKKHVKPNPNKGVTGGITEIEMPLAISNVAIYNSRTKKADRVGIRISKNSIKERFFKSNDKSIV</sequence>
<evidence type="ECO:0000256" key="2">
    <source>
        <dbReference type="ARBA" id="ARBA00022980"/>
    </source>
</evidence>
<dbReference type="EMBL" id="JACCHU010000001">
    <property type="protein sequence ID" value="NYT52506.1"/>
    <property type="molecule type" value="Genomic_DNA"/>
</dbReference>
<reference evidence="7 8" key="1">
    <citation type="submission" date="2020-05" db="EMBL/GenBank/DDBJ databases">
        <title>Horizontal transmission and recombination maintain forever young bacterial symbiont genomes.</title>
        <authorList>
            <person name="Russell S.L."/>
            <person name="Pepper-Tunick E."/>
            <person name="Svedberg J."/>
            <person name="Byrne A."/>
            <person name="Ruelas Castillo J."/>
            <person name="Vollmers C."/>
            <person name="Beinart R.A."/>
            <person name="Corbett-Detig R."/>
        </authorList>
    </citation>
    <scope>NUCLEOTIDE SEQUENCE [LARGE SCALE GENOMIC DNA]</scope>
    <source>
        <strain evidence="7">Monterey_2004</strain>
    </source>
</reference>
<dbReference type="GO" id="GO:0019843">
    <property type="term" value="F:rRNA binding"/>
    <property type="evidence" value="ECO:0007669"/>
    <property type="project" value="UniProtKB-UniRule"/>
</dbReference>
<dbReference type="Proteomes" id="UP000525329">
    <property type="component" value="Unassembled WGS sequence"/>
</dbReference>
<dbReference type="Gene3D" id="2.30.30.30">
    <property type="match status" value="1"/>
</dbReference>
<dbReference type="InterPro" id="IPR057264">
    <property type="entry name" value="Ribosomal_uL24_C"/>
</dbReference>
<keyword evidence="3 5" id="KW-0687">Ribonucleoprotein</keyword>
<dbReference type="GO" id="GO:1990904">
    <property type="term" value="C:ribonucleoprotein complex"/>
    <property type="evidence" value="ECO:0007669"/>
    <property type="project" value="UniProtKB-KW"/>
</dbReference>
<dbReference type="PANTHER" id="PTHR12903">
    <property type="entry name" value="MITOCHONDRIAL RIBOSOMAL PROTEIN L24"/>
    <property type="match status" value="1"/>
</dbReference>
<name>A0A853GCE7_9GAMM</name>
<comment type="function">
    <text evidence="5">One of the proteins that surrounds the polypeptide exit tunnel on the outside of the subunit.</text>
</comment>
<keyword evidence="2 5" id="KW-0689">Ribosomal protein</keyword>
<comment type="function">
    <text evidence="5">One of two assembly initiator proteins, it binds directly to the 5'-end of the 23S rRNA, where it nucleates assembly of the 50S subunit.</text>
</comment>
<evidence type="ECO:0000256" key="4">
    <source>
        <dbReference type="ARBA" id="ARBA00035206"/>
    </source>
</evidence>
<dbReference type="InterPro" id="IPR003256">
    <property type="entry name" value="Ribosomal_uL24"/>
</dbReference>
<dbReference type="HAMAP" id="MF_01326_B">
    <property type="entry name" value="Ribosomal_uL24_B"/>
    <property type="match status" value="1"/>
</dbReference>
<dbReference type="InterPro" id="IPR041988">
    <property type="entry name" value="Ribosomal_uL24_KOW"/>
</dbReference>